<evidence type="ECO:0000256" key="1">
    <source>
        <dbReference type="SAM" id="MobiDB-lite"/>
    </source>
</evidence>
<name>A0A445EFE3_ARAHY</name>
<feature type="region of interest" description="Disordered" evidence="1">
    <location>
        <begin position="506"/>
        <end position="555"/>
    </location>
</feature>
<evidence type="ECO:0000313" key="4">
    <source>
        <dbReference type="Proteomes" id="UP000289738"/>
    </source>
</evidence>
<dbReference type="PANTHER" id="PTHR46033:SF8">
    <property type="entry name" value="PROTEIN MAINTENANCE OF MERISTEMS-LIKE"/>
    <property type="match status" value="1"/>
</dbReference>
<dbReference type="GO" id="GO:0010073">
    <property type="term" value="P:meristem maintenance"/>
    <property type="evidence" value="ECO:0007669"/>
    <property type="project" value="InterPro"/>
</dbReference>
<dbReference type="AlphaFoldDB" id="A0A445EFE3"/>
<protein>
    <recommendedName>
        <fullName evidence="2">Aminotransferase-like plant mobile domain-containing protein</fullName>
    </recommendedName>
</protein>
<evidence type="ECO:0000259" key="2">
    <source>
        <dbReference type="Pfam" id="PF10536"/>
    </source>
</evidence>
<organism evidence="3 4">
    <name type="scientific">Arachis hypogaea</name>
    <name type="common">Peanut</name>
    <dbReference type="NCBI Taxonomy" id="3818"/>
    <lineage>
        <taxon>Eukaryota</taxon>
        <taxon>Viridiplantae</taxon>
        <taxon>Streptophyta</taxon>
        <taxon>Embryophyta</taxon>
        <taxon>Tracheophyta</taxon>
        <taxon>Spermatophyta</taxon>
        <taxon>Magnoliopsida</taxon>
        <taxon>eudicotyledons</taxon>
        <taxon>Gunneridae</taxon>
        <taxon>Pentapetalae</taxon>
        <taxon>rosids</taxon>
        <taxon>fabids</taxon>
        <taxon>Fabales</taxon>
        <taxon>Fabaceae</taxon>
        <taxon>Papilionoideae</taxon>
        <taxon>50 kb inversion clade</taxon>
        <taxon>dalbergioids sensu lato</taxon>
        <taxon>Dalbergieae</taxon>
        <taxon>Pterocarpus clade</taxon>
        <taxon>Arachis</taxon>
    </lineage>
</organism>
<evidence type="ECO:0000313" key="3">
    <source>
        <dbReference type="EMBL" id="RYR74158.1"/>
    </source>
</evidence>
<reference evidence="3 4" key="1">
    <citation type="submission" date="2019-01" db="EMBL/GenBank/DDBJ databases">
        <title>Sequencing of cultivated peanut Arachis hypogaea provides insights into genome evolution and oil improvement.</title>
        <authorList>
            <person name="Chen X."/>
        </authorList>
    </citation>
    <scope>NUCLEOTIDE SEQUENCE [LARGE SCALE GENOMIC DNA]</scope>
    <source>
        <strain evidence="4">cv. Fuhuasheng</strain>
        <tissue evidence="3">Leaves</tissue>
    </source>
</reference>
<feature type="region of interest" description="Disordered" evidence="1">
    <location>
        <begin position="472"/>
        <end position="494"/>
    </location>
</feature>
<dbReference type="InterPro" id="IPR019557">
    <property type="entry name" value="AminoTfrase-like_pln_mobile"/>
</dbReference>
<keyword evidence="4" id="KW-1185">Reference proteome</keyword>
<feature type="domain" description="Aminotransferase-like plant mobile" evidence="2">
    <location>
        <begin position="32"/>
        <end position="164"/>
    </location>
</feature>
<dbReference type="Pfam" id="PF10536">
    <property type="entry name" value="PMD"/>
    <property type="match status" value="1"/>
</dbReference>
<accession>A0A445EFE3</accession>
<dbReference type="InterPro" id="IPR044824">
    <property type="entry name" value="MAIN-like"/>
</dbReference>
<dbReference type="Proteomes" id="UP000289738">
    <property type="component" value="Chromosome A02"/>
</dbReference>
<comment type="caution">
    <text evidence="3">The sequence shown here is derived from an EMBL/GenBank/DDBJ whole genome shotgun (WGS) entry which is preliminary data.</text>
</comment>
<feature type="compositionally biased region" description="Acidic residues" evidence="1">
    <location>
        <begin position="516"/>
        <end position="543"/>
    </location>
</feature>
<dbReference type="STRING" id="3818.A0A445EFE3"/>
<dbReference type="PANTHER" id="PTHR46033">
    <property type="entry name" value="PROTEIN MAIN-LIKE 2"/>
    <property type="match status" value="1"/>
</dbReference>
<proteinExistence type="predicted"/>
<dbReference type="EMBL" id="SDMP01000002">
    <property type="protein sequence ID" value="RYR74158.1"/>
    <property type="molecule type" value="Genomic_DNA"/>
</dbReference>
<sequence>MFLQSSRMMTCDHPLPPDRYHPSVEDHLRVTGFYHASQIGVVQCQKALINALVERWRPETHTFHLPIGECTVTLEDVVVILGLPTNGLPVTGMTLSSFEALEGECFHQFGVAPRKADCRGSGIKLTWLRNLKERIQLTDENSMQRYVKCHIMLLLGTILLGDKSLCRASRFDCKEIDGPLTLLLAWFWIRLPYLAPSTREPRSFPLANRWRNWERGDNRYRYLSLAHFRKALDEVQEGQFVWVAYGVDRIDPGIIPEDILMHAVVWSATVPLISFESIEWHATDRIRRQFGFVQGVPPQEWNLGRAHGETLAGPKNLDWATAPSHSCWIMQWTNKYNNVLTEYLEPSQHPLDVYMHWYRTQYGNHLNLSNVVVQENDEGEQVMDDEGNPVMNDEGSPVIDVANEELGAQSQPYPICQQFWSTPQWDAGEGASFSQLLGFMAADAGQSQFGHQPEFMPGRYSLDARIPCHTTSVASGGLVSGDSSRSDGGRGIFNSRNLRRVSMGQIEENAGAGEHETDEYVVEEPDDEDQDESDDEEMDEDEESRNNAPDDGDDAGPTLFHCPLIILHSFQDLFCFIKLYTGETGKYYNLRVDPPRRSANRYTPSMFKKAKKKCKNFVEDIKWALRK</sequence>
<gene>
    <name evidence="3" type="ORF">Ahy_A02g008787</name>
</gene>